<proteinExistence type="predicted"/>
<comment type="caution">
    <text evidence="1">The sequence shown here is derived from an EMBL/GenBank/DDBJ whole genome shotgun (WGS) entry which is preliminary data.</text>
</comment>
<reference evidence="1 2" key="1">
    <citation type="submission" date="2019-11" db="EMBL/GenBank/DDBJ databases">
        <title>Description of Pedobacter sp. LMG 31462T.</title>
        <authorList>
            <person name="Carlier A."/>
            <person name="Qi S."/>
            <person name="Vandamme P."/>
        </authorList>
    </citation>
    <scope>NUCLEOTIDE SEQUENCE [LARGE SCALE GENOMIC DNA]</scope>
    <source>
        <strain evidence="1 2">LMG 31462</strain>
    </source>
</reference>
<evidence type="ECO:0000313" key="1">
    <source>
        <dbReference type="EMBL" id="MBB2149490.1"/>
    </source>
</evidence>
<evidence type="ECO:0000313" key="2">
    <source>
        <dbReference type="Proteomes" id="UP000636110"/>
    </source>
</evidence>
<accession>A0ABR6EW37</accession>
<organism evidence="1 2">
    <name type="scientific">Pedobacter gandavensis</name>
    <dbReference type="NCBI Taxonomy" id="2679963"/>
    <lineage>
        <taxon>Bacteria</taxon>
        <taxon>Pseudomonadati</taxon>
        <taxon>Bacteroidota</taxon>
        <taxon>Sphingobacteriia</taxon>
        <taxon>Sphingobacteriales</taxon>
        <taxon>Sphingobacteriaceae</taxon>
        <taxon>Pedobacter</taxon>
    </lineage>
</organism>
<dbReference type="EMBL" id="WNXC01000003">
    <property type="protein sequence ID" value="MBB2149490.1"/>
    <property type="molecule type" value="Genomic_DNA"/>
</dbReference>
<keyword evidence="2" id="KW-1185">Reference proteome</keyword>
<evidence type="ECO:0008006" key="3">
    <source>
        <dbReference type="Google" id="ProtNLM"/>
    </source>
</evidence>
<protein>
    <recommendedName>
        <fullName evidence="3">Tetratricopeptide repeat protein</fullName>
    </recommendedName>
</protein>
<name>A0ABR6EW37_9SPHI</name>
<sequence length="770" mass="90117">MKLLNSTTQLLKRYLPKKFLIILLSSLSLAGVVWACADYGYDDDYSSFSPESFVDKAYTPFFYSDFSTYYTKEYSYDNDNSNTRFNDQIVKEWYDYFGQKLSRADLQYLLLRASEKGVDSVYQHYKGKIKVLPDSLPQLKALKINKKQLNAFFEYLLLAKKSETYAAGYRSYYYWDEKQEFSVPEAFEADLLLALKKAKDPFIKQRLWFQLVRYYYFSERSSAEKSLKDAASIHSFNQYKDVFPKNMMYYRTLGYVAGRYHFAGDYATSNYLFSLCYNYSNEMKIPAKWSFRPNADADWKQSLEMAKTKEEKITLWQLMGIYYDTERAIPEIYALDPKSEKLDLLLSRAINITEAGFRNYYGAKEDSASVLKKNITLISGIALKNNTGKPYIWNLAAGYLNFMGKNYDAAAKFYQTAKTQMPTDNKLLMAQYKILDWGLYVRQLKKIDAAAEAKMVEPLNWFADLKEGKDTIPDLRFYQSLNESLGVISNLYKKQGNPLKATIFSSYHEFYTKNQQVEQLKSLLLKDNQTAFEKAILRYYPYQLDDLNFYQATVLVFQDDPEAAIPFLSKTIHQKDTLQANPFNMRLNDCHDCDQQMAQSKKFTSMELLRMMRNMKAEIKAGRNVYNNAYLLANAYYNISYYGNNRGFYISSLTDTYGSSAFSIPAPFRPVYLNGKLAEKYYLMARMATKNKEQQARCTFMASKCERNESYNRSYELPENKTANYWSVETNPIYYGRNFSLLEKQYADTRFYQEVIAECGYFRQYLNSQH</sequence>
<dbReference type="Proteomes" id="UP000636110">
    <property type="component" value="Unassembled WGS sequence"/>
</dbReference>
<dbReference type="RefSeq" id="WP_182957145.1">
    <property type="nucleotide sequence ID" value="NZ_WNXC01000003.1"/>
</dbReference>
<gene>
    <name evidence="1" type="ORF">GM920_11320</name>
</gene>